<dbReference type="PANTHER" id="PTHR11092">
    <property type="entry name" value="SUGAR NUCLEOTIDE EPIMERASE RELATED"/>
    <property type="match status" value="1"/>
</dbReference>
<feature type="domain" description="DUF1731" evidence="3">
    <location>
        <begin position="236"/>
        <end position="280"/>
    </location>
</feature>
<dbReference type="EMBL" id="AGWN01000005">
    <property type="protein sequence ID" value="EPD29406.1"/>
    <property type="molecule type" value="Genomic_DNA"/>
</dbReference>
<sequence length="286" mass="31691">MGTALQNELNKSDWEIIRLTRSEPRPGEAQWHPDAYDIDPQNLAGAHAVVCLNGAPLARWPWTHAYKHEMVNSRLKSVKTLADAINALPESERPETFLTGSAVGYYGSRDNEVLEENSAPANDFLGGLCQVWERESRQAKVTRVVNIRTGLVLEDGGGILHALEPLFKTFLGGRLGDGRQWMPTISLRDHVRAMRFLLDNPQLEGAFNLTGPNPCTNEEFTVAVATHYRRIPGPPVPASVLRMVLGDMSVLATSSQYAVPTKLFEAGFIFKDETLQQQLKSATSNR</sequence>
<dbReference type="Pfam" id="PF08338">
    <property type="entry name" value="DUF1731"/>
    <property type="match status" value="1"/>
</dbReference>
<dbReference type="SUPFAM" id="SSF51735">
    <property type="entry name" value="NAD(P)-binding Rossmann-fold domains"/>
    <property type="match status" value="1"/>
</dbReference>
<protein>
    <submittedName>
        <fullName evidence="4">TIGR01777 family protein</fullName>
    </submittedName>
</protein>
<dbReference type="Gene3D" id="3.40.50.720">
    <property type="entry name" value="NAD(P)-binding Rossmann-like Domain"/>
    <property type="match status" value="1"/>
</dbReference>
<dbReference type="AlphaFoldDB" id="A0A9W5RCS7"/>
<evidence type="ECO:0000259" key="2">
    <source>
        <dbReference type="Pfam" id="PF01370"/>
    </source>
</evidence>
<evidence type="ECO:0000313" key="4">
    <source>
        <dbReference type="EMBL" id="EPD29406.1"/>
    </source>
</evidence>
<comment type="similarity">
    <text evidence="1">Belongs to the NAD(P)-dependent epimerase/dehydratase family. SDR39U1 subfamily.</text>
</comment>
<keyword evidence="5" id="KW-1185">Reference proteome</keyword>
<dbReference type="PANTHER" id="PTHR11092:SF0">
    <property type="entry name" value="EPIMERASE FAMILY PROTEIN SDR39U1"/>
    <property type="match status" value="1"/>
</dbReference>
<reference evidence="4 5" key="1">
    <citation type="submission" date="2013-05" db="EMBL/GenBank/DDBJ databases">
        <title>The Genome Sequence of Actinomyces europaeus ACS-120-V-COL10B.</title>
        <authorList>
            <consortium name="The Broad Institute Genomics Platform"/>
            <person name="Earl A."/>
            <person name="Ward D."/>
            <person name="Feldgarden M."/>
            <person name="Gevers D."/>
            <person name="Saerens B."/>
            <person name="Vaneechoutte M."/>
            <person name="Walker B."/>
            <person name="Young S."/>
            <person name="Zeng Q."/>
            <person name="Gargeya S."/>
            <person name="Fitzgerald M."/>
            <person name="Haas B."/>
            <person name="Abouelleil A."/>
            <person name="Allen A.W."/>
            <person name="Alvarado L."/>
            <person name="Arachchi H.M."/>
            <person name="Berlin A.M."/>
            <person name="Chapman S.B."/>
            <person name="Gainer-Dewar J."/>
            <person name="Goldberg J."/>
            <person name="Griggs A."/>
            <person name="Gujja S."/>
            <person name="Hansen M."/>
            <person name="Howarth C."/>
            <person name="Imamovic A."/>
            <person name="Ireland A."/>
            <person name="Larimer J."/>
            <person name="McCowan C."/>
            <person name="Murphy C."/>
            <person name="Pearson M."/>
            <person name="Poon T.W."/>
            <person name="Priest M."/>
            <person name="Roberts A."/>
            <person name="Saif S."/>
            <person name="Shea T."/>
            <person name="Sisk P."/>
            <person name="Sykes S."/>
            <person name="Wortman J."/>
            <person name="Nusbaum C."/>
            <person name="Birren B."/>
        </authorList>
    </citation>
    <scope>NUCLEOTIDE SEQUENCE [LARGE SCALE GENOMIC DNA]</scope>
    <source>
        <strain evidence="4 5">ACS-120-V-Col10b</strain>
    </source>
</reference>
<dbReference type="InterPro" id="IPR013549">
    <property type="entry name" value="DUF1731"/>
</dbReference>
<dbReference type="Pfam" id="PF01370">
    <property type="entry name" value="Epimerase"/>
    <property type="match status" value="1"/>
</dbReference>
<evidence type="ECO:0000313" key="5">
    <source>
        <dbReference type="Proteomes" id="UP000014387"/>
    </source>
</evidence>
<dbReference type="InterPro" id="IPR036291">
    <property type="entry name" value="NAD(P)-bd_dom_sf"/>
</dbReference>
<dbReference type="Proteomes" id="UP000014387">
    <property type="component" value="Unassembled WGS sequence"/>
</dbReference>
<accession>A0A9W5RCS7</accession>
<organism evidence="4 5">
    <name type="scientific">Gleimia europaea ACS-120-V-Col10b</name>
    <dbReference type="NCBI Taxonomy" id="883069"/>
    <lineage>
        <taxon>Bacteria</taxon>
        <taxon>Bacillati</taxon>
        <taxon>Actinomycetota</taxon>
        <taxon>Actinomycetes</taxon>
        <taxon>Actinomycetales</taxon>
        <taxon>Actinomycetaceae</taxon>
        <taxon>Gleimia</taxon>
    </lineage>
</organism>
<evidence type="ECO:0000256" key="1">
    <source>
        <dbReference type="ARBA" id="ARBA00009353"/>
    </source>
</evidence>
<gene>
    <name evidence="4" type="ORF">HMPREF9238_01723</name>
</gene>
<feature type="domain" description="NAD-dependent epimerase/dehydratase" evidence="2">
    <location>
        <begin position="2"/>
        <end position="203"/>
    </location>
</feature>
<dbReference type="NCBIfam" id="TIGR01777">
    <property type="entry name" value="yfcH"/>
    <property type="match status" value="1"/>
</dbReference>
<dbReference type="InterPro" id="IPR010099">
    <property type="entry name" value="SDR39U1"/>
</dbReference>
<comment type="caution">
    <text evidence="4">The sequence shown here is derived from an EMBL/GenBank/DDBJ whole genome shotgun (WGS) entry which is preliminary data.</text>
</comment>
<name>A0A9W5RCS7_9ACTO</name>
<evidence type="ECO:0000259" key="3">
    <source>
        <dbReference type="Pfam" id="PF08338"/>
    </source>
</evidence>
<proteinExistence type="inferred from homology"/>
<dbReference type="InterPro" id="IPR001509">
    <property type="entry name" value="Epimerase_deHydtase"/>
</dbReference>